<evidence type="ECO:0000313" key="2">
    <source>
        <dbReference type="Proteomes" id="UP000198362"/>
    </source>
</evidence>
<gene>
    <name evidence="1" type="ORF">SAMN05421812_105337</name>
</gene>
<proteinExistence type="predicted"/>
<name>A0A239MDY2_9ACTN</name>
<keyword evidence="2" id="KW-1185">Reference proteome</keyword>
<organism evidence="1 2">
    <name type="scientific">Asanoa hainanensis</name>
    <dbReference type="NCBI Taxonomy" id="560556"/>
    <lineage>
        <taxon>Bacteria</taxon>
        <taxon>Bacillati</taxon>
        <taxon>Actinomycetota</taxon>
        <taxon>Actinomycetes</taxon>
        <taxon>Micromonosporales</taxon>
        <taxon>Micromonosporaceae</taxon>
        <taxon>Asanoa</taxon>
    </lineage>
</organism>
<evidence type="ECO:0000313" key="1">
    <source>
        <dbReference type="EMBL" id="SNT40383.1"/>
    </source>
</evidence>
<accession>A0A239MDY2</accession>
<reference evidence="1 2" key="1">
    <citation type="submission" date="2017-06" db="EMBL/GenBank/DDBJ databases">
        <authorList>
            <person name="Kim H.J."/>
            <person name="Triplett B.A."/>
        </authorList>
    </citation>
    <scope>NUCLEOTIDE SEQUENCE [LARGE SCALE GENOMIC DNA]</scope>
    <source>
        <strain evidence="1 2">CGMCC 4.5593</strain>
    </source>
</reference>
<dbReference type="EMBL" id="FZPH01000005">
    <property type="protein sequence ID" value="SNT40383.1"/>
    <property type="molecule type" value="Genomic_DNA"/>
</dbReference>
<protein>
    <submittedName>
        <fullName evidence="1">Uncharacterized protein</fullName>
    </submittedName>
</protein>
<dbReference type="AlphaFoldDB" id="A0A239MDY2"/>
<dbReference type="Proteomes" id="UP000198362">
    <property type="component" value="Unassembled WGS sequence"/>
</dbReference>
<sequence>MAAWRSRGELPATLRVDFGRAYGPNGEPLLWLPDIMAGAVSAARGDKNPQFLAPLRRVVTEHVIELA</sequence>